<sequence>MFVRREKELRKKKITCVQGARRLDTTACHVLIQSSIRLCRSRRVNGPTRRSSKGGWTPEQDKLLINAVQRYEGKNWKKIAECVPGSWEEDKRNDIKCQHRWRKVLDPNLNKGPWTKEEDDLLSELVKVFLENDKPKWSKISKQLPGRIGKQCRERWHNHLNPNIIKTMWTREEELILVQAQRGQGNKWAEIAKLLPGRTENSINNHWNCSLKKRLEQFPNSTFSGSGPCGSDESNFINQSNIVTSRLLVNQISDVTSS</sequence>
<dbReference type="InterPro" id="IPR009057">
    <property type="entry name" value="Homeodomain-like_sf"/>
</dbReference>
<dbReference type="PROSITE" id="PS51294">
    <property type="entry name" value="HTH_MYB"/>
    <property type="match status" value="3"/>
</dbReference>
<dbReference type="CDD" id="cd00167">
    <property type="entry name" value="SANT"/>
    <property type="match status" value="3"/>
</dbReference>
<evidence type="ECO:0000313" key="10">
    <source>
        <dbReference type="Proteomes" id="UP000030689"/>
    </source>
</evidence>
<gene>
    <name evidence="9" type="ORF">EUTSA_v10029464mg</name>
</gene>
<dbReference type="GO" id="GO:0000978">
    <property type="term" value="F:RNA polymerase II cis-regulatory region sequence-specific DNA binding"/>
    <property type="evidence" value="ECO:0007669"/>
    <property type="project" value="TreeGrafter"/>
</dbReference>
<reference evidence="9 10" key="1">
    <citation type="journal article" date="2013" name="Front. Plant Sci.">
        <title>The Reference Genome of the Halophytic Plant Eutrema salsugineum.</title>
        <authorList>
            <person name="Yang R."/>
            <person name="Jarvis D.E."/>
            <person name="Chen H."/>
            <person name="Beilstein M.A."/>
            <person name="Grimwood J."/>
            <person name="Jenkins J."/>
            <person name="Shu S."/>
            <person name="Prochnik S."/>
            <person name="Xin M."/>
            <person name="Ma C."/>
            <person name="Schmutz J."/>
            <person name="Wing R.A."/>
            <person name="Mitchell-Olds T."/>
            <person name="Schumaker K.S."/>
            <person name="Wang X."/>
        </authorList>
    </citation>
    <scope>NUCLEOTIDE SEQUENCE [LARGE SCALE GENOMIC DNA]</scope>
</reference>
<keyword evidence="4" id="KW-0238">DNA-binding</keyword>
<keyword evidence="3" id="KW-0805">Transcription regulation</keyword>
<evidence type="ECO:0000256" key="3">
    <source>
        <dbReference type="ARBA" id="ARBA00023015"/>
    </source>
</evidence>
<dbReference type="eggNOG" id="KOG0048">
    <property type="taxonomic scope" value="Eukaryota"/>
</dbReference>
<dbReference type="FunFam" id="1.10.10.60:FF:000010">
    <property type="entry name" value="Transcriptional activator Myb isoform A"/>
    <property type="match status" value="1"/>
</dbReference>
<dbReference type="Pfam" id="PF00249">
    <property type="entry name" value="Myb_DNA-binding"/>
    <property type="match status" value="1"/>
</dbReference>
<accession>V4MYP9</accession>
<feature type="domain" description="Myb-like" evidence="7">
    <location>
        <begin position="161"/>
        <end position="211"/>
    </location>
</feature>
<evidence type="ECO:0000313" key="9">
    <source>
        <dbReference type="EMBL" id="ESQ37706.1"/>
    </source>
</evidence>
<dbReference type="PROSITE" id="PS50090">
    <property type="entry name" value="MYB_LIKE"/>
    <property type="match status" value="3"/>
</dbReference>
<evidence type="ECO:0000256" key="6">
    <source>
        <dbReference type="ARBA" id="ARBA00023242"/>
    </source>
</evidence>
<evidence type="ECO:0000256" key="1">
    <source>
        <dbReference type="ARBA" id="ARBA00004123"/>
    </source>
</evidence>
<keyword evidence="2" id="KW-0677">Repeat</keyword>
<dbReference type="SMART" id="SM00717">
    <property type="entry name" value="SANT"/>
    <property type="match status" value="3"/>
</dbReference>
<evidence type="ECO:0000259" key="8">
    <source>
        <dbReference type="PROSITE" id="PS51294"/>
    </source>
</evidence>
<name>V4MYP9_EUTSA</name>
<dbReference type="GO" id="GO:0000981">
    <property type="term" value="F:DNA-binding transcription factor activity, RNA polymerase II-specific"/>
    <property type="evidence" value="ECO:0007669"/>
    <property type="project" value="TreeGrafter"/>
</dbReference>
<dbReference type="SUPFAM" id="SSF46689">
    <property type="entry name" value="Homeodomain-like"/>
    <property type="match status" value="2"/>
</dbReference>
<feature type="domain" description="HTH myb-type" evidence="8">
    <location>
        <begin position="106"/>
        <end position="164"/>
    </location>
</feature>
<feature type="domain" description="HTH myb-type" evidence="8">
    <location>
        <begin position="169"/>
        <end position="215"/>
    </location>
</feature>
<dbReference type="Proteomes" id="UP000030689">
    <property type="component" value="Unassembled WGS sequence"/>
</dbReference>
<dbReference type="PANTHER" id="PTHR45614">
    <property type="entry name" value="MYB PROTEIN-RELATED"/>
    <property type="match status" value="1"/>
</dbReference>
<evidence type="ECO:0000256" key="5">
    <source>
        <dbReference type="ARBA" id="ARBA00023163"/>
    </source>
</evidence>
<dbReference type="AlphaFoldDB" id="V4MYP9"/>
<dbReference type="KEGG" id="eus:EUTSA_v10029464mg"/>
<dbReference type="Gramene" id="ESQ37706">
    <property type="protein sequence ID" value="ESQ37706"/>
    <property type="gene ID" value="EUTSA_v10029464mg"/>
</dbReference>
<feature type="domain" description="HTH myb-type" evidence="8">
    <location>
        <begin position="53"/>
        <end position="105"/>
    </location>
</feature>
<dbReference type="FunFam" id="1.10.10.60:FF:000016">
    <property type="entry name" value="Transcriptional activator Myb isoform A"/>
    <property type="match status" value="1"/>
</dbReference>
<dbReference type="InterPro" id="IPR001005">
    <property type="entry name" value="SANT/Myb"/>
</dbReference>
<dbReference type="InterPro" id="IPR017930">
    <property type="entry name" value="Myb_dom"/>
</dbReference>
<comment type="subcellular location">
    <subcellularLocation>
        <location evidence="1">Nucleus</location>
    </subcellularLocation>
</comment>
<dbReference type="Gene3D" id="1.10.10.60">
    <property type="entry name" value="Homeodomain-like"/>
    <property type="match status" value="3"/>
</dbReference>
<dbReference type="PANTHER" id="PTHR45614:SF232">
    <property type="entry name" value="TRANSCRIPTION FACTOR MYB3R-2"/>
    <property type="match status" value="1"/>
</dbReference>
<dbReference type="GO" id="GO:0005634">
    <property type="term" value="C:nucleus"/>
    <property type="evidence" value="ECO:0007669"/>
    <property type="project" value="UniProtKB-SubCell"/>
</dbReference>
<dbReference type="GO" id="GO:0042752">
    <property type="term" value="P:regulation of circadian rhythm"/>
    <property type="evidence" value="ECO:0007669"/>
    <property type="project" value="EnsemblPlants"/>
</dbReference>
<keyword evidence="5" id="KW-0804">Transcription</keyword>
<feature type="domain" description="Myb-like" evidence="7">
    <location>
        <begin position="48"/>
        <end position="105"/>
    </location>
</feature>
<evidence type="ECO:0000259" key="7">
    <source>
        <dbReference type="PROSITE" id="PS50090"/>
    </source>
</evidence>
<feature type="domain" description="Myb-like" evidence="7">
    <location>
        <begin position="106"/>
        <end position="160"/>
    </location>
</feature>
<protein>
    <submittedName>
        <fullName evidence="9">Uncharacterized protein</fullName>
    </submittedName>
</protein>
<keyword evidence="10" id="KW-1185">Reference proteome</keyword>
<evidence type="ECO:0000256" key="4">
    <source>
        <dbReference type="ARBA" id="ARBA00023125"/>
    </source>
</evidence>
<proteinExistence type="predicted"/>
<dbReference type="InterPro" id="IPR050560">
    <property type="entry name" value="MYB_TF"/>
</dbReference>
<evidence type="ECO:0000256" key="2">
    <source>
        <dbReference type="ARBA" id="ARBA00022737"/>
    </source>
</evidence>
<dbReference type="Pfam" id="PF13921">
    <property type="entry name" value="Myb_DNA-bind_6"/>
    <property type="match status" value="1"/>
</dbReference>
<dbReference type="EMBL" id="KI517537">
    <property type="protein sequence ID" value="ESQ37706.1"/>
    <property type="molecule type" value="Genomic_DNA"/>
</dbReference>
<keyword evidence="6" id="KW-0539">Nucleus</keyword>
<organism evidence="9 10">
    <name type="scientific">Eutrema salsugineum</name>
    <name type="common">Saltwater cress</name>
    <name type="synonym">Sisymbrium salsugineum</name>
    <dbReference type="NCBI Taxonomy" id="72664"/>
    <lineage>
        <taxon>Eukaryota</taxon>
        <taxon>Viridiplantae</taxon>
        <taxon>Streptophyta</taxon>
        <taxon>Embryophyta</taxon>
        <taxon>Tracheophyta</taxon>
        <taxon>Spermatophyta</taxon>
        <taxon>Magnoliopsida</taxon>
        <taxon>eudicotyledons</taxon>
        <taxon>Gunneridae</taxon>
        <taxon>Pentapetalae</taxon>
        <taxon>rosids</taxon>
        <taxon>malvids</taxon>
        <taxon>Brassicales</taxon>
        <taxon>Brassicaceae</taxon>
        <taxon>Eutremeae</taxon>
        <taxon>Eutrema</taxon>
    </lineage>
</organism>
<dbReference type="STRING" id="72664.V4MYP9"/>